<dbReference type="CDD" id="cd00833">
    <property type="entry name" value="PKS"/>
    <property type="match status" value="1"/>
</dbReference>
<dbReference type="InterPro" id="IPR014031">
    <property type="entry name" value="Ketoacyl_synth_C"/>
</dbReference>
<dbReference type="Pfam" id="PF02801">
    <property type="entry name" value="Ketoacyl-synt_C"/>
    <property type="match status" value="1"/>
</dbReference>
<evidence type="ECO:0000256" key="3">
    <source>
        <dbReference type="ARBA" id="ARBA00022679"/>
    </source>
</evidence>
<dbReference type="Gene3D" id="3.40.366.10">
    <property type="entry name" value="Malonyl-Coenzyme A Acyl Carrier Protein, domain 2"/>
    <property type="match status" value="1"/>
</dbReference>
<reference evidence="8 9" key="1">
    <citation type="submission" date="2015-07" db="EMBL/GenBank/DDBJ databases">
        <authorList>
            <person name="Ju K.-S."/>
            <person name="Doroghazi J.R."/>
            <person name="Metcalf W.W."/>
        </authorList>
    </citation>
    <scope>NUCLEOTIDE SEQUENCE [LARGE SCALE GENOMIC DNA]</scope>
    <source>
        <strain evidence="8 9">NRRL B-3589</strain>
    </source>
</reference>
<keyword evidence="1" id="KW-0596">Phosphopantetheine</keyword>
<dbReference type="InterPro" id="IPR032821">
    <property type="entry name" value="PKS_assoc"/>
</dbReference>
<dbReference type="InterPro" id="IPR001227">
    <property type="entry name" value="Ac_transferase_dom_sf"/>
</dbReference>
<feature type="domain" description="Ketosynthase family 3 (KS3)" evidence="7">
    <location>
        <begin position="1"/>
        <end position="316"/>
    </location>
</feature>
<dbReference type="PROSITE" id="PS00606">
    <property type="entry name" value="KS3_1"/>
    <property type="match status" value="1"/>
</dbReference>
<proteinExistence type="predicted"/>
<feature type="non-terminal residue" evidence="8">
    <location>
        <position position="588"/>
    </location>
</feature>
<dbReference type="PANTHER" id="PTHR43775:SF51">
    <property type="entry name" value="INACTIVE PHENOLPHTHIOCEROL SYNTHESIS POLYKETIDE SYNTHASE TYPE I PKS1-RELATED"/>
    <property type="match status" value="1"/>
</dbReference>
<dbReference type="EMBL" id="LGUT01003765">
    <property type="protein sequence ID" value="KOG76958.1"/>
    <property type="molecule type" value="Genomic_DNA"/>
</dbReference>
<evidence type="ECO:0000313" key="8">
    <source>
        <dbReference type="EMBL" id="KOG76958.1"/>
    </source>
</evidence>
<dbReference type="SMART" id="SM00825">
    <property type="entry name" value="PKS_KS"/>
    <property type="match status" value="1"/>
</dbReference>
<evidence type="ECO:0000256" key="1">
    <source>
        <dbReference type="ARBA" id="ARBA00022450"/>
    </source>
</evidence>
<dbReference type="InterPro" id="IPR050091">
    <property type="entry name" value="PKS_NRPS_Biosynth_Enz"/>
</dbReference>
<keyword evidence="4" id="KW-0511">Multifunctional enzyme</keyword>
<dbReference type="InterPro" id="IPR020841">
    <property type="entry name" value="PKS_Beta-ketoAc_synthase_dom"/>
</dbReference>
<evidence type="ECO:0000256" key="2">
    <source>
        <dbReference type="ARBA" id="ARBA00022553"/>
    </source>
</evidence>
<dbReference type="SUPFAM" id="SSF52151">
    <property type="entry name" value="FabD/lysophospholipase-like"/>
    <property type="match status" value="1"/>
</dbReference>
<comment type="caution">
    <text evidence="8">The sequence shown here is derived from an EMBL/GenBank/DDBJ whole genome shotgun (WGS) entry which is preliminary data.</text>
</comment>
<accession>A0ABR5IUT3</accession>
<dbReference type="Pfam" id="PF16197">
    <property type="entry name" value="KAsynt_C_assoc"/>
    <property type="match status" value="1"/>
</dbReference>
<feature type="region of interest" description="Disordered" evidence="6">
    <location>
        <begin position="318"/>
        <end position="341"/>
    </location>
</feature>
<dbReference type="InterPro" id="IPR016039">
    <property type="entry name" value="Thiolase-like"/>
</dbReference>
<evidence type="ECO:0000256" key="4">
    <source>
        <dbReference type="ARBA" id="ARBA00023268"/>
    </source>
</evidence>
<feature type="non-terminal residue" evidence="8">
    <location>
        <position position="1"/>
    </location>
</feature>
<dbReference type="PANTHER" id="PTHR43775">
    <property type="entry name" value="FATTY ACID SYNTHASE"/>
    <property type="match status" value="1"/>
</dbReference>
<organism evidence="8 9">
    <name type="scientific">Streptomyces varsoviensis</name>
    <dbReference type="NCBI Taxonomy" id="67373"/>
    <lineage>
        <taxon>Bacteria</taxon>
        <taxon>Bacillati</taxon>
        <taxon>Actinomycetota</taxon>
        <taxon>Actinomycetes</taxon>
        <taxon>Kitasatosporales</taxon>
        <taxon>Streptomycetaceae</taxon>
        <taxon>Streptomyces</taxon>
    </lineage>
</organism>
<keyword evidence="2" id="KW-0597">Phosphoprotein</keyword>
<dbReference type="Pfam" id="PF00109">
    <property type="entry name" value="ketoacyl-synt"/>
    <property type="match status" value="1"/>
</dbReference>
<dbReference type="InterPro" id="IPR016035">
    <property type="entry name" value="Acyl_Trfase/lysoPLipase"/>
</dbReference>
<dbReference type="Pfam" id="PF00698">
    <property type="entry name" value="Acyl_transf_1"/>
    <property type="match status" value="1"/>
</dbReference>
<dbReference type="PROSITE" id="PS52004">
    <property type="entry name" value="KS3_2"/>
    <property type="match status" value="1"/>
</dbReference>
<feature type="compositionally biased region" description="Low complexity" evidence="6">
    <location>
        <begin position="318"/>
        <end position="332"/>
    </location>
</feature>
<sequence length="588" mass="59965">SLRGSRTGVFAAAIDQGYATLGADAPEAVQGFLMTGNSMSVMSGRVSYALGLEGPAVTVDTACSASLVALHLAARALRAGECSLALAGGVSVMSLPAVFVEFNRQGAMAPDGRCKPFAAAADGTGWGEGAGMLVLERLTDARTNGHPVLAVLRGSAMNQDGASNGLTAPNGPSQQRVIRAALADARLTAADVDAVEAHGTGTTLGDPIEVDALLATYGQERPAERPLWLGSLKSNIGHTQAAAGVAGVIKTVLALRHGVLPRTLHVDMPTPHADWAAGAVELLTDARPWPETGRPRRAGVSSFGMSGTNAHLVLEEAPAPAPAAEPESGAEPPAAPLPTTPWVLSGRTPAALRDQAAALGSRLDADDDPEPADIGLSLATTRAAFEHRAVLLGDSLPELRDALDALARPDAVAAPGLVLGGGPAAEGRTALVFPGQGSQWPGMARELLDSHEVFRDRLDACAAALAPHTGFSVLAVLREEPGAPSLDRVDVVQPALFAVMVSLAALWDSWGVRPDAVVGHSQGEIAAAVVAGALTLDDGAKVVALRSRALRALAGHGGMASVALPQDRARAEIAPWGERLSVAAVKSP</sequence>
<evidence type="ECO:0000256" key="6">
    <source>
        <dbReference type="SAM" id="MobiDB-lite"/>
    </source>
</evidence>
<dbReference type="InterPro" id="IPR014030">
    <property type="entry name" value="Ketoacyl_synth_N"/>
</dbReference>
<gene>
    <name evidence="8" type="ORF">ADK38_39625</name>
</gene>
<protein>
    <submittedName>
        <fullName evidence="8">Polyketide synthase</fullName>
    </submittedName>
</protein>
<keyword evidence="5" id="KW-0012">Acyltransferase</keyword>
<keyword evidence="9" id="KW-1185">Reference proteome</keyword>
<evidence type="ECO:0000256" key="5">
    <source>
        <dbReference type="ARBA" id="ARBA00023315"/>
    </source>
</evidence>
<dbReference type="Gene3D" id="3.30.70.3290">
    <property type="match status" value="1"/>
</dbReference>
<evidence type="ECO:0000313" key="9">
    <source>
        <dbReference type="Proteomes" id="UP000037020"/>
    </source>
</evidence>
<dbReference type="SMART" id="SM00827">
    <property type="entry name" value="PKS_AT"/>
    <property type="match status" value="1"/>
</dbReference>
<dbReference type="Gene3D" id="3.30.70.250">
    <property type="entry name" value="Malonyl-CoA ACP transacylase, ACP-binding"/>
    <property type="match status" value="1"/>
</dbReference>
<dbReference type="SUPFAM" id="SSF53901">
    <property type="entry name" value="Thiolase-like"/>
    <property type="match status" value="2"/>
</dbReference>
<name>A0ABR5IUT3_9ACTN</name>
<dbReference type="Gene3D" id="3.40.47.10">
    <property type="match status" value="1"/>
</dbReference>
<dbReference type="InterPro" id="IPR018201">
    <property type="entry name" value="Ketoacyl_synth_AS"/>
</dbReference>
<dbReference type="InterPro" id="IPR014043">
    <property type="entry name" value="Acyl_transferase_dom"/>
</dbReference>
<evidence type="ECO:0000259" key="7">
    <source>
        <dbReference type="PROSITE" id="PS52004"/>
    </source>
</evidence>
<keyword evidence="3" id="KW-0808">Transferase</keyword>
<dbReference type="Proteomes" id="UP000037020">
    <property type="component" value="Unassembled WGS sequence"/>
</dbReference>